<dbReference type="Pfam" id="PF09340">
    <property type="entry name" value="NuA4"/>
    <property type="match status" value="1"/>
</dbReference>
<evidence type="ECO:0000256" key="5">
    <source>
        <dbReference type="ARBA" id="ARBA00023015"/>
    </source>
</evidence>
<evidence type="ECO:0000256" key="1">
    <source>
        <dbReference type="ARBA" id="ARBA00004123"/>
    </source>
</evidence>
<evidence type="ECO:0000256" key="2">
    <source>
        <dbReference type="ARBA" id="ARBA00010916"/>
    </source>
</evidence>
<keyword evidence="11" id="KW-1185">Reference proteome</keyword>
<evidence type="ECO:0000256" key="9">
    <source>
        <dbReference type="RuleBase" id="RU368022"/>
    </source>
</evidence>
<evidence type="ECO:0000256" key="4">
    <source>
        <dbReference type="ARBA" id="ARBA00022853"/>
    </source>
</evidence>
<accession>A0A9P1H6V2</accession>
<evidence type="ECO:0000256" key="3">
    <source>
        <dbReference type="ARBA" id="ARBA00018504"/>
    </source>
</evidence>
<gene>
    <name evidence="10" type="ORF">PPNO1_LOCUS6719</name>
</gene>
<dbReference type="OrthoDB" id="440324at2759"/>
<evidence type="ECO:0000256" key="6">
    <source>
        <dbReference type="ARBA" id="ARBA00023054"/>
    </source>
</evidence>
<evidence type="ECO:0000256" key="7">
    <source>
        <dbReference type="ARBA" id="ARBA00023163"/>
    </source>
</evidence>
<dbReference type="GO" id="GO:0006281">
    <property type="term" value="P:DNA repair"/>
    <property type="evidence" value="ECO:0007669"/>
    <property type="project" value="UniProtKB-UniRule"/>
</dbReference>
<reference evidence="10" key="1">
    <citation type="submission" date="2022-11" db="EMBL/GenBank/DDBJ databases">
        <authorList>
            <person name="Scott C."/>
            <person name="Bruce N."/>
        </authorList>
    </citation>
    <scope>NUCLEOTIDE SEQUENCE</scope>
</reference>
<protein>
    <recommendedName>
        <fullName evidence="3 9">Chromatin modification-related protein EAF6</fullName>
    </recommendedName>
</protein>
<evidence type="ECO:0000313" key="10">
    <source>
        <dbReference type="EMBL" id="CAI4217098.1"/>
    </source>
</evidence>
<comment type="similarity">
    <text evidence="2 9">Belongs to the EAF6 family.</text>
</comment>
<keyword evidence="7 9" id="KW-0804">Transcription</keyword>
<dbReference type="GO" id="GO:0035267">
    <property type="term" value="C:NuA4 histone acetyltransferase complex"/>
    <property type="evidence" value="ECO:0007669"/>
    <property type="project" value="UniProtKB-UniRule"/>
</dbReference>
<dbReference type="AlphaFoldDB" id="A0A9P1H6V2"/>
<comment type="function">
    <text evidence="9">Component of the NuA4 histone acetyltransferase complex which is involved in transcriptional activation of selected genes principally by acetylation of nucleosomal histone H4 and H2A. The NuA4 complex is also involved in DNA repair.</text>
</comment>
<sequence length="114" mass="12663">MTSESKKPSSAVAGIAGPLPTLQEYKKEQVRLREMIEKQKHLFKKLIQLEDTIIQKEATYIESSPTGNIITGYDNYIKGSSGSAAQRRKLGSIEQHCVFSRSSVSYRPNTGSVD</sequence>
<organism evidence="10 11">
    <name type="scientific">Parascedosporium putredinis</name>
    <dbReference type="NCBI Taxonomy" id="1442378"/>
    <lineage>
        <taxon>Eukaryota</taxon>
        <taxon>Fungi</taxon>
        <taxon>Dikarya</taxon>
        <taxon>Ascomycota</taxon>
        <taxon>Pezizomycotina</taxon>
        <taxon>Sordariomycetes</taxon>
        <taxon>Hypocreomycetidae</taxon>
        <taxon>Microascales</taxon>
        <taxon>Microascaceae</taxon>
        <taxon>Parascedosporium</taxon>
    </lineage>
</organism>
<evidence type="ECO:0000256" key="8">
    <source>
        <dbReference type="ARBA" id="ARBA00023242"/>
    </source>
</evidence>
<evidence type="ECO:0000313" key="11">
    <source>
        <dbReference type="Proteomes" id="UP000838763"/>
    </source>
</evidence>
<dbReference type="Proteomes" id="UP000838763">
    <property type="component" value="Unassembled WGS sequence"/>
</dbReference>
<comment type="caution">
    <text evidence="10">The sequence shown here is derived from an EMBL/GenBank/DDBJ whole genome shotgun (WGS) entry which is preliminary data.</text>
</comment>
<dbReference type="GO" id="GO:0006325">
    <property type="term" value="P:chromatin organization"/>
    <property type="evidence" value="ECO:0007669"/>
    <property type="project" value="UniProtKB-KW"/>
</dbReference>
<dbReference type="EMBL" id="CALLCH030000016">
    <property type="protein sequence ID" value="CAI4217098.1"/>
    <property type="molecule type" value="Genomic_DNA"/>
</dbReference>
<keyword evidence="8 9" id="KW-0539">Nucleus</keyword>
<dbReference type="InterPro" id="IPR015418">
    <property type="entry name" value="Eaf6"/>
</dbReference>
<comment type="subcellular location">
    <subcellularLocation>
        <location evidence="1 9">Nucleus</location>
    </subcellularLocation>
</comment>
<comment type="subunit">
    <text evidence="9">Component of the NuA4 histone acetyltransferase complex.</text>
</comment>
<proteinExistence type="inferred from homology"/>
<name>A0A9P1H6V2_9PEZI</name>
<dbReference type="GO" id="GO:0005634">
    <property type="term" value="C:nucleus"/>
    <property type="evidence" value="ECO:0007669"/>
    <property type="project" value="UniProtKB-SubCell"/>
</dbReference>
<keyword evidence="4 9" id="KW-0156">Chromatin regulator</keyword>
<keyword evidence="5 9" id="KW-0805">Transcription regulation</keyword>
<keyword evidence="9" id="KW-0227">DNA damage</keyword>
<dbReference type="PANTHER" id="PTHR13476">
    <property type="entry name" value="CHROMATIN MODIFICATION-RELATED PROTEIN MEAF6"/>
    <property type="match status" value="1"/>
</dbReference>
<keyword evidence="9" id="KW-0234">DNA repair</keyword>
<keyword evidence="6" id="KW-0175">Coiled coil</keyword>